<protein>
    <submittedName>
        <fullName evidence="2">Uncharacterized protein</fullName>
    </submittedName>
</protein>
<proteinExistence type="predicted"/>
<dbReference type="OrthoDB" id="5389296at2759"/>
<feature type="compositionally biased region" description="Polar residues" evidence="1">
    <location>
        <begin position="13"/>
        <end position="41"/>
    </location>
</feature>
<dbReference type="HOGENOM" id="CLU_617035_0_0_1"/>
<dbReference type="EMBL" id="CP003003">
    <property type="protein sequence ID" value="AEO57026.1"/>
    <property type="molecule type" value="Genomic_DNA"/>
</dbReference>
<feature type="compositionally biased region" description="Polar residues" evidence="1">
    <location>
        <begin position="139"/>
        <end position="153"/>
    </location>
</feature>
<feature type="compositionally biased region" description="Low complexity" evidence="1">
    <location>
        <begin position="55"/>
        <end position="68"/>
    </location>
</feature>
<dbReference type="InParanoid" id="G2Q8C3"/>
<dbReference type="KEGG" id="mtm:MYCTH_106599"/>
<dbReference type="GeneID" id="11512324"/>
<evidence type="ECO:0000256" key="1">
    <source>
        <dbReference type="SAM" id="MobiDB-lite"/>
    </source>
</evidence>
<organism evidence="2 3">
    <name type="scientific">Thermothelomyces thermophilus (strain ATCC 42464 / BCRC 31852 / DSM 1799)</name>
    <name type="common">Sporotrichum thermophile</name>
    <dbReference type="NCBI Taxonomy" id="573729"/>
    <lineage>
        <taxon>Eukaryota</taxon>
        <taxon>Fungi</taxon>
        <taxon>Dikarya</taxon>
        <taxon>Ascomycota</taxon>
        <taxon>Pezizomycotina</taxon>
        <taxon>Sordariomycetes</taxon>
        <taxon>Sordariomycetidae</taxon>
        <taxon>Sordariales</taxon>
        <taxon>Chaetomiaceae</taxon>
        <taxon>Thermothelomyces</taxon>
    </lineage>
</organism>
<dbReference type="VEuPathDB" id="FungiDB:MYCTH_106599"/>
<dbReference type="Proteomes" id="UP000007322">
    <property type="component" value="Chromosome 2"/>
</dbReference>
<evidence type="ECO:0000313" key="3">
    <source>
        <dbReference type="Proteomes" id="UP000007322"/>
    </source>
</evidence>
<dbReference type="eggNOG" id="ENOG502ST4U">
    <property type="taxonomic scope" value="Eukaryota"/>
</dbReference>
<name>G2Q8C3_THET4</name>
<reference evidence="2 3" key="1">
    <citation type="journal article" date="2011" name="Nat. Biotechnol.">
        <title>Comparative genomic analysis of the thermophilic biomass-degrading fungi Myceliophthora thermophila and Thielavia terrestris.</title>
        <authorList>
            <person name="Berka R.M."/>
            <person name="Grigoriev I.V."/>
            <person name="Otillar R."/>
            <person name="Salamov A."/>
            <person name="Grimwood J."/>
            <person name="Reid I."/>
            <person name="Ishmael N."/>
            <person name="John T."/>
            <person name="Darmond C."/>
            <person name="Moisan M.-C."/>
            <person name="Henrissat B."/>
            <person name="Coutinho P.M."/>
            <person name="Lombard V."/>
            <person name="Natvig D.O."/>
            <person name="Lindquist E."/>
            <person name="Schmutz J."/>
            <person name="Lucas S."/>
            <person name="Harris P."/>
            <person name="Powlowski J."/>
            <person name="Bellemare A."/>
            <person name="Taylor D."/>
            <person name="Butler G."/>
            <person name="de Vries R.P."/>
            <person name="Allijn I.E."/>
            <person name="van den Brink J."/>
            <person name="Ushinsky S."/>
            <person name="Storms R."/>
            <person name="Powell A.J."/>
            <person name="Paulsen I.T."/>
            <person name="Elbourne L.D.H."/>
            <person name="Baker S.E."/>
            <person name="Magnuson J."/>
            <person name="LaBoissiere S."/>
            <person name="Clutterbuck A.J."/>
            <person name="Martinez D."/>
            <person name="Wogulis M."/>
            <person name="de Leon A.L."/>
            <person name="Rey M.W."/>
            <person name="Tsang A."/>
        </authorList>
    </citation>
    <scope>NUCLEOTIDE SEQUENCE [LARGE SCALE GENOMIC DNA]</scope>
    <source>
        <strain evidence="3">ATCC 42464 / BCRC 31852 / DSM 1799</strain>
    </source>
</reference>
<dbReference type="AlphaFoldDB" id="G2Q8C3"/>
<dbReference type="RefSeq" id="XP_003662271.1">
    <property type="nucleotide sequence ID" value="XM_003662223.1"/>
</dbReference>
<feature type="region of interest" description="Disordered" evidence="1">
    <location>
        <begin position="178"/>
        <end position="261"/>
    </location>
</feature>
<sequence>MVLPPATPAPSRFLSSKKPSTQQCENQTPNQNYPRGSSQFFVTPRFATATPRPSATQATAAFATPALAIKSRAPRNRSTQDIIDDSSPVSPKYGSPSSSPNGHATLPEPIEFDSSLVPQSPSPGELTEGRSPKRRRISIASSGTEADLVVNSQRSQDSDLEILYDAPGDHIVSYYSDVEDDEGDKDPVISSTQSITSSPTHSQFPAVETDEASELDGSGSEPDRGATDQKATPKPTTGTKDALPRTAPRFKLTEPPDRLPSQPEVYLAADLFSPQRRGTKYLPGGLAAELRDWLVDVKGELDRRGEVKATSSTLRSTAAAGGGCDGVVRLVVEDVSRGGPGMTLVSGKVLDGECARGPDGRVRVILAGGGNIEGLGGGKGGGNPRKVAPGAVVAVGPPAWDVELGGQWAVACRWEVVDGEGGDVG</sequence>
<feature type="compositionally biased region" description="Low complexity" evidence="1">
    <location>
        <begin position="189"/>
        <end position="203"/>
    </location>
</feature>
<feature type="region of interest" description="Disordered" evidence="1">
    <location>
        <begin position="1"/>
        <end position="153"/>
    </location>
</feature>
<dbReference type="STRING" id="573729.G2Q8C3"/>
<gene>
    <name evidence="2" type="ORF">MYCTH_106599</name>
</gene>
<accession>G2Q8C3</accession>
<keyword evidence="3" id="KW-1185">Reference proteome</keyword>
<evidence type="ECO:0000313" key="2">
    <source>
        <dbReference type="EMBL" id="AEO57026.1"/>
    </source>
</evidence>
<dbReference type="OMA" id="KWAVAYR"/>